<dbReference type="SMART" id="SM00206">
    <property type="entry name" value="NTR"/>
    <property type="match status" value="1"/>
</dbReference>
<dbReference type="Gene3D" id="3.90.370.10">
    <property type="entry name" value="Tissue inhibitor of metalloproteinase-1. Chain B, domain 1"/>
    <property type="match status" value="1"/>
</dbReference>
<evidence type="ECO:0000259" key="10">
    <source>
        <dbReference type="PROSITE" id="PS50189"/>
    </source>
</evidence>
<dbReference type="InterPro" id="IPR008993">
    <property type="entry name" value="TIMP-like_OB-fold"/>
</dbReference>
<evidence type="ECO:0000313" key="12">
    <source>
        <dbReference type="Proteomes" id="UP000007110"/>
    </source>
</evidence>
<feature type="disulfide bond" evidence="9">
    <location>
        <begin position="149"/>
        <end position="196"/>
    </location>
</feature>
<evidence type="ECO:0000313" key="11">
    <source>
        <dbReference type="EnsemblMetazoa" id="XP_030828745"/>
    </source>
</evidence>
<dbReference type="Proteomes" id="UP000007110">
    <property type="component" value="Unassembled WGS sequence"/>
</dbReference>
<keyword evidence="4" id="KW-0483">Metalloprotease inhibitor</keyword>
<feature type="domain" description="NTR" evidence="10">
    <location>
        <begin position="10"/>
        <end position="146"/>
    </location>
</feature>
<comment type="subcellular location">
    <subcellularLocation>
        <location evidence="1">Secreted</location>
    </subcellularLocation>
</comment>
<reference evidence="12" key="1">
    <citation type="submission" date="2015-02" db="EMBL/GenBank/DDBJ databases">
        <title>Genome sequencing for Strongylocentrotus purpuratus.</title>
        <authorList>
            <person name="Murali S."/>
            <person name="Liu Y."/>
            <person name="Vee V."/>
            <person name="English A."/>
            <person name="Wang M."/>
            <person name="Skinner E."/>
            <person name="Han Y."/>
            <person name="Muzny D.M."/>
            <person name="Worley K.C."/>
            <person name="Gibbs R.A."/>
        </authorList>
    </citation>
    <scope>NUCLEOTIDE SEQUENCE</scope>
</reference>
<dbReference type="GO" id="GO:0046872">
    <property type="term" value="F:metal ion binding"/>
    <property type="evidence" value="ECO:0007669"/>
    <property type="project" value="UniProtKB-KW"/>
</dbReference>
<dbReference type="GeneID" id="100889149"/>
<evidence type="ECO:0000256" key="9">
    <source>
        <dbReference type="PIRSR" id="PIRSR601820-3"/>
    </source>
</evidence>
<dbReference type="PANTHER" id="PTHR11844:SF33">
    <property type="entry name" value="TISSUE INHIBITOR OF METALLOPROTEINASE"/>
    <property type="match status" value="1"/>
</dbReference>
<protein>
    <recommendedName>
        <fullName evidence="10">NTR domain-containing protein</fullName>
    </recommendedName>
</protein>
<dbReference type="SUPFAM" id="SSF50242">
    <property type="entry name" value="TIMP-like"/>
    <property type="match status" value="1"/>
</dbReference>
<dbReference type="GO" id="GO:0008191">
    <property type="term" value="F:metalloendopeptidase inhibitor activity"/>
    <property type="evidence" value="ECO:0007669"/>
    <property type="project" value="InterPro"/>
</dbReference>
<feature type="disulfide bond" evidence="9">
    <location>
        <begin position="167"/>
        <end position="188"/>
    </location>
</feature>
<dbReference type="PANTHER" id="PTHR11844">
    <property type="entry name" value="METALLOPROTEASE INHIBITOR"/>
    <property type="match status" value="1"/>
</dbReference>
<proteinExistence type="inferred from homology"/>
<keyword evidence="8" id="KW-0862">Zinc</keyword>
<dbReference type="GO" id="GO:0005576">
    <property type="term" value="C:extracellular region"/>
    <property type="evidence" value="ECO:0007669"/>
    <property type="project" value="UniProtKB-SubCell"/>
</dbReference>
<evidence type="ECO:0000256" key="7">
    <source>
        <dbReference type="ARBA" id="ARBA00023215"/>
    </source>
</evidence>
<comment type="similarity">
    <text evidence="2">Belongs to the protease inhibitor I35 (TIMP) family.</text>
</comment>
<keyword evidence="7" id="KW-0481">Metalloenzyme inhibitor</keyword>
<keyword evidence="6 9" id="KW-1015">Disulfide bond</keyword>
<reference evidence="11" key="2">
    <citation type="submission" date="2021-01" db="UniProtKB">
        <authorList>
            <consortium name="EnsemblMetazoa"/>
        </authorList>
    </citation>
    <scope>IDENTIFICATION</scope>
</reference>
<keyword evidence="5" id="KW-0646">Protease inhibitor</keyword>
<evidence type="ECO:0000256" key="6">
    <source>
        <dbReference type="ARBA" id="ARBA00023157"/>
    </source>
</evidence>
<organism evidence="11 12">
    <name type="scientific">Strongylocentrotus purpuratus</name>
    <name type="common">Purple sea urchin</name>
    <dbReference type="NCBI Taxonomy" id="7668"/>
    <lineage>
        <taxon>Eukaryota</taxon>
        <taxon>Metazoa</taxon>
        <taxon>Echinodermata</taxon>
        <taxon>Eleutherozoa</taxon>
        <taxon>Echinozoa</taxon>
        <taxon>Echinoidea</taxon>
        <taxon>Euechinoidea</taxon>
        <taxon>Echinacea</taxon>
        <taxon>Camarodonta</taxon>
        <taxon>Echinidea</taxon>
        <taxon>Strongylocentrotidae</taxon>
        <taxon>Strongylocentrotus</taxon>
    </lineage>
</organism>
<dbReference type="OrthoDB" id="6041373at2759"/>
<dbReference type="PROSITE" id="PS50189">
    <property type="entry name" value="NTR"/>
    <property type="match status" value="1"/>
</dbReference>
<keyword evidence="3" id="KW-0964">Secreted</keyword>
<evidence type="ECO:0000256" key="1">
    <source>
        <dbReference type="ARBA" id="ARBA00004613"/>
    </source>
</evidence>
<sequence>MMSKERHNVCACQNIHSNSSADPVLVMVRGRIIGKVAHSDRDNGRTTMDVAPVDIDEGTTAYVVKVERIYKGEGVMGLQRHVEVMMMRRDKECALKRLRKGHVYIFTGNHDETGLYNIGTCDWVIEYSDLTKMQKQGVRYLYRQYCNTCEINLCFSGSCKQRSPTSCMWDVARIGYGDNHCEAKHSRCIRLGNGNCGWFNSFGFKGCYRNRALSQHNRVK</sequence>
<dbReference type="EnsemblMetazoa" id="XM_030972885">
    <property type="protein sequence ID" value="XP_030828745"/>
    <property type="gene ID" value="LOC115919351"/>
</dbReference>
<dbReference type="RefSeq" id="XP_011673577.1">
    <property type="nucleotide sequence ID" value="XM_011675275.2"/>
</dbReference>
<evidence type="ECO:0000256" key="8">
    <source>
        <dbReference type="PIRSR" id="PIRSR601820-1"/>
    </source>
</evidence>
<evidence type="ECO:0000256" key="4">
    <source>
        <dbReference type="ARBA" id="ARBA00022608"/>
    </source>
</evidence>
<dbReference type="InterPro" id="IPR027465">
    <property type="entry name" value="TIMP_C"/>
</dbReference>
<accession>A0A7M7N040</accession>
<keyword evidence="8" id="KW-0479">Metal-binding</keyword>
<name>A0A7M7N040_STRPU</name>
<evidence type="ECO:0000256" key="5">
    <source>
        <dbReference type="ARBA" id="ARBA00022690"/>
    </source>
</evidence>
<feature type="disulfide bond" evidence="9">
    <location>
        <begin position="10"/>
        <end position="93"/>
    </location>
</feature>
<dbReference type="AlphaFoldDB" id="A0A7M7N040"/>
<feature type="binding site" evidence="8">
    <location>
        <position position="10"/>
    </location>
    <ligand>
        <name>Zn(2+)</name>
        <dbReference type="ChEBI" id="CHEBI:29105"/>
        <note>ligand shared with metalloproteinase partner</note>
    </ligand>
</feature>
<evidence type="ECO:0000256" key="3">
    <source>
        <dbReference type="ARBA" id="ARBA00022525"/>
    </source>
</evidence>
<dbReference type="Pfam" id="PF00965">
    <property type="entry name" value="TIMP"/>
    <property type="match status" value="1"/>
</dbReference>
<dbReference type="GeneID" id="115919351"/>
<feature type="disulfide bond" evidence="9">
    <location>
        <begin position="12"/>
        <end position="121"/>
    </location>
</feature>
<dbReference type="RefSeq" id="XP_030828745.1">
    <property type="nucleotide sequence ID" value="XM_030972885.1"/>
</dbReference>
<feature type="disulfide bond" evidence="9">
    <location>
        <begin position="154"/>
        <end position="159"/>
    </location>
</feature>
<dbReference type="Gene3D" id="2.40.50.120">
    <property type="match status" value="1"/>
</dbReference>
<dbReference type="InterPro" id="IPR001134">
    <property type="entry name" value="Netrin_domain"/>
</dbReference>
<dbReference type="EnsemblMetazoa" id="XM_011675275">
    <property type="protein sequence ID" value="XP_011673577"/>
    <property type="gene ID" value="LOC100889149"/>
</dbReference>
<dbReference type="InterPro" id="IPR001820">
    <property type="entry name" value="TIMP"/>
</dbReference>
<evidence type="ECO:0000256" key="2">
    <source>
        <dbReference type="ARBA" id="ARBA00011027"/>
    </source>
</evidence>
<keyword evidence="12" id="KW-1185">Reference proteome</keyword>